<name>A0A1H6FX70_9EURY</name>
<dbReference type="PROSITE" id="PS00687">
    <property type="entry name" value="ALDEHYDE_DEHYDR_GLU"/>
    <property type="match status" value="1"/>
</dbReference>
<evidence type="ECO:0000259" key="7">
    <source>
        <dbReference type="Pfam" id="PF00171"/>
    </source>
</evidence>
<dbReference type="EMBL" id="FNWL01000002">
    <property type="protein sequence ID" value="SEH14404.1"/>
    <property type="molecule type" value="Genomic_DNA"/>
</dbReference>
<dbReference type="InterPro" id="IPR016162">
    <property type="entry name" value="Ald_DH_N"/>
</dbReference>
<proteinExistence type="inferred from homology"/>
<comment type="subunit">
    <text evidence="2">Homotetramer.</text>
</comment>
<evidence type="ECO:0000256" key="5">
    <source>
        <dbReference type="PROSITE-ProRule" id="PRU10007"/>
    </source>
</evidence>
<dbReference type="FunFam" id="3.40.605.10:FF:000007">
    <property type="entry name" value="NAD/NADP-dependent betaine aldehyde dehydrogenase"/>
    <property type="match status" value="1"/>
</dbReference>
<dbReference type="InterPro" id="IPR016163">
    <property type="entry name" value="Ald_DH_C"/>
</dbReference>
<evidence type="ECO:0000256" key="6">
    <source>
        <dbReference type="RuleBase" id="RU003345"/>
    </source>
</evidence>
<dbReference type="Gene3D" id="3.40.605.10">
    <property type="entry name" value="Aldehyde Dehydrogenase, Chain A, domain 1"/>
    <property type="match status" value="1"/>
</dbReference>
<organism evidence="8 9">
    <name type="scientific">Natronorubrum sediminis</name>
    <dbReference type="NCBI Taxonomy" id="640943"/>
    <lineage>
        <taxon>Archaea</taxon>
        <taxon>Methanobacteriati</taxon>
        <taxon>Methanobacteriota</taxon>
        <taxon>Stenosarchaea group</taxon>
        <taxon>Halobacteria</taxon>
        <taxon>Halobacteriales</taxon>
        <taxon>Natrialbaceae</taxon>
        <taxon>Natronorubrum</taxon>
    </lineage>
</organism>
<dbReference type="InterPro" id="IPR016161">
    <property type="entry name" value="Ald_DH/histidinol_DH"/>
</dbReference>
<dbReference type="GO" id="GO:0016620">
    <property type="term" value="F:oxidoreductase activity, acting on the aldehyde or oxo group of donors, NAD or NADP as acceptor"/>
    <property type="evidence" value="ECO:0007669"/>
    <property type="project" value="InterPro"/>
</dbReference>
<dbReference type="PANTHER" id="PTHR42986">
    <property type="entry name" value="BENZALDEHYDE DEHYDROGENASE YFMT"/>
    <property type="match status" value="1"/>
</dbReference>
<dbReference type="InterPro" id="IPR015590">
    <property type="entry name" value="Aldehyde_DH_dom"/>
</dbReference>
<dbReference type="AlphaFoldDB" id="A0A1H6FX70"/>
<protein>
    <submittedName>
        <fullName evidence="8">Aldehyde dehydrogenase (NAD+)</fullName>
    </submittedName>
</protein>
<evidence type="ECO:0000256" key="4">
    <source>
        <dbReference type="ARBA" id="ARBA00023027"/>
    </source>
</evidence>
<reference evidence="9" key="1">
    <citation type="submission" date="2016-10" db="EMBL/GenBank/DDBJ databases">
        <authorList>
            <person name="Varghese N."/>
            <person name="Submissions S."/>
        </authorList>
    </citation>
    <scope>NUCLEOTIDE SEQUENCE [LARGE SCALE GENOMIC DNA]</scope>
    <source>
        <strain evidence="9">CGMCC 1.8981</strain>
    </source>
</reference>
<evidence type="ECO:0000313" key="8">
    <source>
        <dbReference type="EMBL" id="SEH14404.1"/>
    </source>
</evidence>
<keyword evidence="9" id="KW-1185">Reference proteome</keyword>
<dbReference type="SUPFAM" id="SSF53720">
    <property type="entry name" value="ALDH-like"/>
    <property type="match status" value="1"/>
</dbReference>
<dbReference type="InterPro" id="IPR029510">
    <property type="entry name" value="Ald_DH_CS_GLU"/>
</dbReference>
<comment type="similarity">
    <text evidence="1 6">Belongs to the aldehyde dehydrogenase family.</text>
</comment>
<evidence type="ECO:0000313" key="9">
    <source>
        <dbReference type="Proteomes" id="UP000199112"/>
    </source>
</evidence>
<dbReference type="OrthoDB" id="6342at2157"/>
<dbReference type="Gene3D" id="3.40.309.10">
    <property type="entry name" value="Aldehyde Dehydrogenase, Chain A, domain 2"/>
    <property type="match status" value="1"/>
</dbReference>
<keyword evidence="4" id="KW-0520">NAD</keyword>
<keyword evidence="3 6" id="KW-0560">Oxidoreductase</keyword>
<dbReference type="Proteomes" id="UP000199112">
    <property type="component" value="Unassembled WGS sequence"/>
</dbReference>
<dbReference type="RefSeq" id="WP_090506553.1">
    <property type="nucleotide sequence ID" value="NZ_FNWL01000002.1"/>
</dbReference>
<feature type="domain" description="Aldehyde dehydrogenase" evidence="7">
    <location>
        <begin position="23"/>
        <end position="480"/>
    </location>
</feature>
<evidence type="ECO:0000256" key="3">
    <source>
        <dbReference type="ARBA" id="ARBA00023002"/>
    </source>
</evidence>
<dbReference type="FunFam" id="3.40.309.10:FF:000009">
    <property type="entry name" value="Aldehyde dehydrogenase A"/>
    <property type="match status" value="1"/>
</dbReference>
<dbReference type="Pfam" id="PF00171">
    <property type="entry name" value="Aldedh"/>
    <property type="match status" value="1"/>
</dbReference>
<evidence type="ECO:0000256" key="2">
    <source>
        <dbReference type="ARBA" id="ARBA00011881"/>
    </source>
</evidence>
<feature type="active site" evidence="5">
    <location>
        <position position="258"/>
    </location>
</feature>
<dbReference type="PANTHER" id="PTHR42986:SF1">
    <property type="entry name" value="BENZALDEHYDE DEHYDROGENASE YFMT"/>
    <property type="match status" value="1"/>
</dbReference>
<evidence type="ECO:0000256" key="1">
    <source>
        <dbReference type="ARBA" id="ARBA00009986"/>
    </source>
</evidence>
<gene>
    <name evidence="8" type="ORF">SAMN04487967_1586</name>
</gene>
<accession>A0A1H6FX70</accession>
<sequence length="493" mass="52883">MSAHELEPTADWSQLYIDGEWCGASSDETIAVENPSKREAFTSVPAASEADVDAAYEAAEAAQPDWAETPRDERTEIVQNLLTQLNDHYDEITTLLATEAGTPSYRATAEFATATGDLKMALNLEAPDEEVRQSPSIPDKDNHVVYEPVGVVGIISPWNFPLHLSLRALAPAIALGNTVVLKPATDTPITGGLLIAKLCELAGVPDGVVNVVTGRGSAIGDRFVEHPAARVISFTGSTAVGKGVAEQAGRNLALPALELGGNAPFIVTDEADLEKAARAGAFGSFFHQGQVCISINRHLVHESRYDEYVDSLVEHAQSLNVGDPSEDDRATFGPVQNETQRDDLIEYVEATLEAGATLETGGDAEGLFVEPTVLSGCTNEMAAACNEHFGPIAPVIPFADDEEALELANDTEYGLSAAIQCEDEERARALADGIDAGMVHINDQPINEDHNAPFGGVKQSGLGRYHGEWIVDELTEPKWISVQHDERDYLIFE</sequence>